<comment type="caution">
    <text evidence="3">The sequence shown here is derived from an EMBL/GenBank/DDBJ whole genome shotgun (WGS) entry which is preliminary data.</text>
</comment>
<evidence type="ECO:0000313" key="3">
    <source>
        <dbReference type="EMBL" id="MFE8695813.1"/>
    </source>
</evidence>
<evidence type="ECO:0000313" key="4">
    <source>
        <dbReference type="Proteomes" id="UP001601058"/>
    </source>
</evidence>
<organism evidence="3 4">
    <name type="scientific">Cytobacillus mangrovibacter</name>
    <dbReference type="NCBI Taxonomy" id="3299024"/>
    <lineage>
        <taxon>Bacteria</taxon>
        <taxon>Bacillati</taxon>
        <taxon>Bacillota</taxon>
        <taxon>Bacilli</taxon>
        <taxon>Bacillales</taxon>
        <taxon>Bacillaceae</taxon>
        <taxon>Cytobacillus</taxon>
    </lineage>
</organism>
<evidence type="ECO:0000256" key="1">
    <source>
        <dbReference type="SAM" id="SignalP"/>
    </source>
</evidence>
<keyword evidence="4" id="KW-1185">Reference proteome</keyword>
<accession>A0ABW6JYM7</accession>
<dbReference type="Pfam" id="PF13472">
    <property type="entry name" value="Lipase_GDSL_2"/>
    <property type="match status" value="1"/>
</dbReference>
<sequence length="276" mass="31177">MKKILSISVLCTILLASCSTQASISESINQPKEVALMAKEMVPEDFIPKDITIVSVGDSLTQGVGDSTNRGGYVPYLEALLEEDKGINDATFYNFGIKGNRSDQLLDKLESKKVKAAVKEAEFVIVTIGGNDVMKVVRDHFSNLNLKAFAQQKKVYEKNLKAVLKKVRDLNPNSSIVLVGLYNPFFKWFADVREINEIINDWNQTSQDTLMKYPNTYFVEVADLFNKSSENLLFTDYFHPNDKGYELIANRVFETINEEELEQHSANQLTAKNKEN</sequence>
<evidence type="ECO:0000259" key="2">
    <source>
        <dbReference type="Pfam" id="PF13472"/>
    </source>
</evidence>
<keyword evidence="1" id="KW-0732">Signal</keyword>
<dbReference type="InterPro" id="IPR013830">
    <property type="entry name" value="SGNH_hydro"/>
</dbReference>
<dbReference type="Proteomes" id="UP001601058">
    <property type="component" value="Unassembled WGS sequence"/>
</dbReference>
<dbReference type="RefSeq" id="WP_389216568.1">
    <property type="nucleotide sequence ID" value="NZ_JBIACJ010000002.1"/>
</dbReference>
<dbReference type="EMBL" id="JBIACJ010000002">
    <property type="protein sequence ID" value="MFE8695813.1"/>
    <property type="molecule type" value="Genomic_DNA"/>
</dbReference>
<dbReference type="InterPro" id="IPR036514">
    <property type="entry name" value="SGNH_hydro_sf"/>
</dbReference>
<dbReference type="Gene3D" id="3.40.50.1110">
    <property type="entry name" value="SGNH hydrolase"/>
    <property type="match status" value="1"/>
</dbReference>
<reference evidence="3 4" key="1">
    <citation type="submission" date="2024-08" db="EMBL/GenBank/DDBJ databases">
        <title>Two novel Cytobacillus novel species.</title>
        <authorList>
            <person name="Liu G."/>
        </authorList>
    </citation>
    <scope>NUCLEOTIDE SEQUENCE [LARGE SCALE GENOMIC DNA]</scope>
    <source>
        <strain evidence="3 4">FJAT-53684</strain>
    </source>
</reference>
<protein>
    <submittedName>
        <fullName evidence="3">SGNH/GDSL hydrolase family protein</fullName>
    </submittedName>
</protein>
<feature type="chain" id="PRO_5045733919" evidence="1">
    <location>
        <begin position="23"/>
        <end position="276"/>
    </location>
</feature>
<dbReference type="PROSITE" id="PS51257">
    <property type="entry name" value="PROKAR_LIPOPROTEIN"/>
    <property type="match status" value="1"/>
</dbReference>
<feature type="domain" description="SGNH hydrolase-type esterase" evidence="2">
    <location>
        <begin position="56"/>
        <end position="247"/>
    </location>
</feature>
<feature type="signal peptide" evidence="1">
    <location>
        <begin position="1"/>
        <end position="22"/>
    </location>
</feature>
<dbReference type="GO" id="GO:0016787">
    <property type="term" value="F:hydrolase activity"/>
    <property type="evidence" value="ECO:0007669"/>
    <property type="project" value="UniProtKB-KW"/>
</dbReference>
<proteinExistence type="predicted"/>
<dbReference type="SUPFAM" id="SSF52266">
    <property type="entry name" value="SGNH hydrolase"/>
    <property type="match status" value="1"/>
</dbReference>
<dbReference type="InterPro" id="IPR051532">
    <property type="entry name" value="Ester_Hydrolysis_Enzymes"/>
</dbReference>
<dbReference type="PANTHER" id="PTHR30383">
    <property type="entry name" value="THIOESTERASE 1/PROTEASE 1/LYSOPHOSPHOLIPASE L1"/>
    <property type="match status" value="1"/>
</dbReference>
<gene>
    <name evidence="3" type="ORF">ACFYKT_05475</name>
</gene>
<dbReference type="PANTHER" id="PTHR30383:SF27">
    <property type="entry name" value="SPORE GERMINATION LIPASE LIPC"/>
    <property type="match status" value="1"/>
</dbReference>
<keyword evidence="3" id="KW-0378">Hydrolase</keyword>
<dbReference type="CDD" id="cd04506">
    <property type="entry name" value="SGNH_hydrolase_YpmR_like"/>
    <property type="match status" value="1"/>
</dbReference>
<name>A0ABW6JYM7_9BACI</name>